<feature type="non-terminal residue" evidence="11">
    <location>
        <position position="1"/>
    </location>
</feature>
<dbReference type="PRINTS" id="PR00248">
    <property type="entry name" value="GPCRMGR"/>
</dbReference>
<comment type="subcellular location">
    <subcellularLocation>
        <location evidence="1">Membrane</location>
        <topology evidence="1">Multi-pass membrane protein</topology>
    </subcellularLocation>
</comment>
<gene>
    <name evidence="11" type="ORF">CYMTET_33430</name>
</gene>
<feature type="coiled-coil region" evidence="7">
    <location>
        <begin position="1982"/>
        <end position="2009"/>
    </location>
</feature>
<protein>
    <recommendedName>
        <fullName evidence="10">Receptor ligand binding region domain-containing protein</fullName>
    </recommendedName>
</protein>
<keyword evidence="7" id="KW-0175">Coiled coil</keyword>
<feature type="transmembrane region" description="Helical" evidence="9">
    <location>
        <begin position="2161"/>
        <end position="2190"/>
    </location>
</feature>
<feature type="domain" description="Receptor ligand binding region" evidence="10">
    <location>
        <begin position="933"/>
        <end position="1323"/>
    </location>
</feature>
<dbReference type="SMART" id="SM01411">
    <property type="entry name" value="Ephrin_rec_like"/>
    <property type="match status" value="1"/>
</dbReference>
<feature type="transmembrane region" description="Helical" evidence="9">
    <location>
        <begin position="1536"/>
        <end position="1556"/>
    </location>
</feature>
<evidence type="ECO:0000256" key="7">
    <source>
        <dbReference type="SAM" id="Coils"/>
    </source>
</evidence>
<evidence type="ECO:0000259" key="10">
    <source>
        <dbReference type="Pfam" id="PF01094"/>
    </source>
</evidence>
<dbReference type="Gene3D" id="3.40.50.2300">
    <property type="match status" value="7"/>
</dbReference>
<feature type="transmembrane region" description="Helical" evidence="9">
    <location>
        <begin position="1823"/>
        <end position="1844"/>
    </location>
</feature>
<feature type="domain" description="Receptor ligand binding region" evidence="10">
    <location>
        <begin position="30"/>
        <end position="408"/>
    </location>
</feature>
<keyword evidence="6" id="KW-0325">Glycoprotein</keyword>
<feature type="domain" description="Receptor ligand binding region" evidence="10">
    <location>
        <begin position="483"/>
        <end position="862"/>
    </location>
</feature>
<name>A0AAE0FD12_9CHLO</name>
<evidence type="ECO:0000256" key="9">
    <source>
        <dbReference type="SAM" id="Phobius"/>
    </source>
</evidence>
<evidence type="ECO:0000256" key="2">
    <source>
        <dbReference type="ARBA" id="ARBA00022692"/>
    </source>
</evidence>
<comment type="caution">
    <text evidence="11">The sequence shown here is derived from an EMBL/GenBank/DDBJ whole genome shotgun (WGS) entry which is preliminary data.</text>
</comment>
<dbReference type="GO" id="GO:0004930">
    <property type="term" value="F:G protein-coupled receptor activity"/>
    <property type="evidence" value="ECO:0007669"/>
    <property type="project" value="InterPro"/>
</dbReference>
<evidence type="ECO:0000313" key="12">
    <source>
        <dbReference type="Proteomes" id="UP001190700"/>
    </source>
</evidence>
<dbReference type="PANTHER" id="PTHR24060">
    <property type="entry name" value="METABOTROPIC GLUTAMATE RECEPTOR"/>
    <property type="match status" value="1"/>
</dbReference>
<keyword evidence="2 9" id="KW-0812">Transmembrane</keyword>
<dbReference type="Gene3D" id="2.10.50.10">
    <property type="entry name" value="Tumor Necrosis Factor Receptor, subunit A, domain 2"/>
    <property type="match status" value="1"/>
</dbReference>
<dbReference type="SUPFAM" id="SSF53822">
    <property type="entry name" value="Periplasmic binding protein-like I"/>
    <property type="match status" value="3"/>
</dbReference>
<dbReference type="InterPro" id="IPR028082">
    <property type="entry name" value="Peripla_BP_I"/>
</dbReference>
<evidence type="ECO:0000256" key="5">
    <source>
        <dbReference type="ARBA" id="ARBA00023170"/>
    </source>
</evidence>
<evidence type="ECO:0000256" key="1">
    <source>
        <dbReference type="ARBA" id="ARBA00004141"/>
    </source>
</evidence>
<evidence type="ECO:0000256" key="4">
    <source>
        <dbReference type="ARBA" id="ARBA00023136"/>
    </source>
</evidence>
<feature type="transmembrane region" description="Helical" evidence="9">
    <location>
        <begin position="1735"/>
        <end position="1756"/>
    </location>
</feature>
<evidence type="ECO:0000313" key="11">
    <source>
        <dbReference type="EMBL" id="KAK3257484.1"/>
    </source>
</evidence>
<dbReference type="InterPro" id="IPR001828">
    <property type="entry name" value="ANF_lig-bd_rcpt"/>
</dbReference>
<dbReference type="InterPro" id="IPR000337">
    <property type="entry name" value="GPCR_3"/>
</dbReference>
<sequence>RSEFRIGVALAMITTDGELYQGAHTGDAIHAVYMAIQEINNQNETYNGALLPYHGVTFVLEDSKCDIDYGRIAARSLFNDWDVEVVVGTSCSSGSHGAQKVLHDNSIPQISGFAASTSLSTSGVSSSDDAFPYFMRTIPSNSNEALAMADVVRYYNWSRVVTVAVEDEYGTSAVSAFHAAVESLGVLVREEDRFTYPYGTQEFATVVSDLAETQAFIFVTFGHARETISLMEQAYAAGVGGVGYVWLGGESSTNSALLSESLSGSNLSEEEKNDVLRGYIGVRPFVNMSTNEYAAFAERWEAQPATLDEATGECSSELDDAGLPIWKRANADGNGTTYEATKIGLDGIFFYESTYVVVRALHELLEKQNHSKAAKITRQELMDAMLAQDFVGVSGHVAFDDAGDRRGTIIYEVMNHAGNSTLELIGLWDVDRKYRLCEELGSDLPCSNVVWSTGSSSVPKANFVKVGVALAAASKSETVAPLMGAIRLALREINDSPTYLWDVMLRFALQDSGCDSAGGKEAAAALLDWNVDVVIGNLCSESTKGAQSWLEPSNTPQISGSSSGAYLSTADDSSGEDAFPYFMRTIPSNQYDAVVMADLVDYYNWSAVVTIAVEDEYGLSGAESFHEASLSRGFRVRAQDRITYPYSTEDFSQVVQTLKSTRSTIYVSFGYAQGTARLMEQAYAADVGTEGSVWLMFDDQAHIWGLLSGSEEEKNEVLRGYIGVRPLLNMSTNEYATFAERWEAQPATLDEATGECSSELDDAGLPIWKRANADGNGTTYEVCIGMNYAAASLDGNVMAAYYYDAVYVVGRAFHDLLHSGATTLLGAELKDAMLAQDFVGVSGHVAFDDAGDRSGTVSYEVVNHDAGEGALVAHWTQDLGYVECIQRSADPSCSAISWNTADNTVPKSADYHVGVVLDILHHTDTDTHAGTSLSAIRMALTELNEDRTILPDLALKFAVYDSKCNASGGDEAALAAVREFDSDVVVGATCSEASEAAQERLWGDNVPQISGGATSIFLSTSGDASDVDAYPYFMRTSSSHAHQAAAMAAVMRYYDWSRVVTVAVEDEYGTSAVSAFHASVESLGVIVREEDRFTYPYGTQEFATVVSDLAETQAFIFVTFGHARETISLMEQAYAAGVGGVGYVWLGGESSTNSALLSESLSGSNLSEEEKNEVLRGYIGVRPFVNMSTNEYAAFAERWEAQPATLDEATGECSSELDDAGLPIWKRANADGNGTTYEVCIGMNYTAASLDGNVMAAYYYDAVYVVAHALSDLTETRGESRSQIAGAELKDAMLAQDFVGVSGHVAFDDAGDRSAGLMYEVVNHAGNSRLERVGYWDVMIEYSECSGEPDCHAVVWAGGDNVVPVDGTCDDTGFVFDQNTWSCVPCRVGTFYNASTGACVQCAAGTISLSAGATTCLSCKEIDSSFYQDLPGQAQCKVCPFGADCSSGVAAVGHAGYWRDSDDHTRFYECYSTGLHRPCLGETDPYRDPGCLEGHTGPLCAACVSGYAPEHLFCRSTCKSCYNEGYLSRAELQARLAAVGLAFAMLAMAFLYWPWFAYCRREARRSAPAEEGEPGELMDYLPLRLLARAPTTRLFQGERYVCERAHTLRSMEISNEGMRRLKLLCTRLGQNMWSTLRRWGCSLSSLALSFTDVRHAGARSDDATAARLWDLACEVIAAIVAFVQVVGSYGQMNIDWPGNIDAVVVPLSESSSFGSTSLHNLYCKFPSIAGFFSRYYFNLFLVLAIVATFLLLYVAAGGFLKAARHLQVFRMVTLKAIILVLFCIYPLFSFRLMLVFPCRKIYNISYLVHDMSVQCFTMQHTRALLVGLVCGVVLFICGVPFFFWRCMSAFKVPYIVRQKELDVRMKNLLVYFLSQPVIDRPQYDVAYQDLDPALVDIMHAHFHDKSCSSYLERYSAMHPHSSCAEKGDARGLDALRHVADGAVSCGTLSSSDQHELKVLYADQGTAAADVCTQGAGVSTHIAKSGNQEARNLSQETRNLSQEARNLSQEAKVRMLLEYAAGNTNLNVCHFSCQWWLHLEEPYDSLHATRKLEHDAIVHIGFLFAAYRPELYYFEIIESIRKFLLVIVPVVFDDIRLQLLSSALVCISHLVALHHLKPNSNYLTHLVNLWNVHVLLLYNLYGWCMLVDLIADDGTDTNGGTIVAASIVIAIGIPGLVSAALMVQSLSVVLARYRKQWLEKNDESQALAKKMPSKI</sequence>
<dbReference type="Proteomes" id="UP001190700">
    <property type="component" value="Unassembled WGS sequence"/>
</dbReference>
<evidence type="ECO:0000256" key="3">
    <source>
        <dbReference type="ARBA" id="ARBA00022989"/>
    </source>
</evidence>
<feature type="transmembrane region" description="Helical" evidence="9">
    <location>
        <begin position="2097"/>
        <end position="2115"/>
    </location>
</feature>
<dbReference type="EMBL" id="LGRX02020452">
    <property type="protein sequence ID" value="KAK3257484.1"/>
    <property type="molecule type" value="Genomic_DNA"/>
</dbReference>
<keyword evidence="4 9" id="KW-0472">Membrane</keyword>
<keyword evidence="3 9" id="KW-1133">Transmembrane helix</keyword>
<dbReference type="GO" id="GO:0016020">
    <property type="term" value="C:membrane"/>
    <property type="evidence" value="ECO:0007669"/>
    <property type="project" value="UniProtKB-SubCell"/>
</dbReference>
<dbReference type="InterPro" id="IPR050726">
    <property type="entry name" value="mGluR"/>
</dbReference>
<keyword evidence="12" id="KW-1185">Reference proteome</keyword>
<feature type="transmembrane region" description="Helical" evidence="9">
    <location>
        <begin position="2127"/>
        <end position="2149"/>
    </location>
</feature>
<feature type="region of interest" description="Disordered" evidence="8">
    <location>
        <begin position="546"/>
        <end position="566"/>
    </location>
</feature>
<evidence type="ECO:0000256" key="6">
    <source>
        <dbReference type="ARBA" id="ARBA00023180"/>
    </source>
</evidence>
<dbReference type="Pfam" id="PF01094">
    <property type="entry name" value="ANF_receptor"/>
    <property type="match status" value="3"/>
</dbReference>
<evidence type="ECO:0000256" key="8">
    <source>
        <dbReference type="SAM" id="MobiDB-lite"/>
    </source>
</evidence>
<organism evidence="11 12">
    <name type="scientific">Cymbomonas tetramitiformis</name>
    <dbReference type="NCBI Taxonomy" id="36881"/>
    <lineage>
        <taxon>Eukaryota</taxon>
        <taxon>Viridiplantae</taxon>
        <taxon>Chlorophyta</taxon>
        <taxon>Pyramimonadophyceae</taxon>
        <taxon>Pyramimonadales</taxon>
        <taxon>Pyramimonadaceae</taxon>
        <taxon>Cymbomonas</taxon>
    </lineage>
</organism>
<reference evidence="11 12" key="1">
    <citation type="journal article" date="2015" name="Genome Biol. Evol.">
        <title>Comparative Genomics of a Bacterivorous Green Alga Reveals Evolutionary Causalities and Consequences of Phago-Mixotrophic Mode of Nutrition.</title>
        <authorList>
            <person name="Burns J.A."/>
            <person name="Paasch A."/>
            <person name="Narechania A."/>
            <person name="Kim E."/>
        </authorList>
    </citation>
    <scope>NUCLEOTIDE SEQUENCE [LARGE SCALE GENOMIC DNA]</scope>
    <source>
        <strain evidence="11 12">PLY_AMNH</strain>
    </source>
</reference>
<accession>A0AAE0FD12</accession>
<feature type="transmembrane region" description="Helical" evidence="9">
    <location>
        <begin position="1768"/>
        <end position="1788"/>
    </location>
</feature>
<proteinExistence type="predicted"/>
<keyword evidence="5" id="KW-0675">Receptor</keyword>